<organism evidence="7 8">
    <name type="scientific">Gulosibacter chungangensis</name>
    <dbReference type="NCBI Taxonomy" id="979746"/>
    <lineage>
        <taxon>Bacteria</taxon>
        <taxon>Bacillati</taxon>
        <taxon>Actinomycetota</taxon>
        <taxon>Actinomycetes</taxon>
        <taxon>Micrococcales</taxon>
        <taxon>Microbacteriaceae</taxon>
        <taxon>Gulosibacter</taxon>
    </lineage>
</organism>
<evidence type="ECO:0000256" key="5">
    <source>
        <dbReference type="SAM" id="Phobius"/>
    </source>
</evidence>
<reference evidence="7 8" key="1">
    <citation type="submission" date="2019-09" db="EMBL/GenBank/DDBJ databases">
        <title>Phylogeny of genus Pseudoclavibacter and closely related genus.</title>
        <authorList>
            <person name="Li Y."/>
        </authorList>
    </citation>
    <scope>NUCLEOTIDE SEQUENCE [LARGE SCALE GENOMIC DNA]</scope>
    <source>
        <strain evidence="7 8">KCTC 13959</strain>
    </source>
</reference>
<sequence>MTSTPAASTTHEDDDIVIGEGVALGVPAAGFVSRAGSAIIDVIVVMGAYIVSVLALGWVLETYIVSTGIRLEDAWFFAIQITWLVLWFIFVPVVVETLSHGRSLGKLIFGLRVVRDDGGAIGFRHALIRGLLGLLEIYVSFGAVALLTGLFNARAKRLGDMLAGTYAQLERVKRPLPQNLPLPPVLQGWAMVADVSKLPDRVARRMHDFFMQAARLDPRARKHLAGVVARQVRPFVHPIPDVDAETFLLGVAVLRRDRELQGIVGRQARVERLTASLDQLPHAFPYRG</sequence>
<dbReference type="AlphaFoldDB" id="A0A7J5BAI7"/>
<evidence type="ECO:0000313" key="8">
    <source>
        <dbReference type="Proteomes" id="UP000433493"/>
    </source>
</evidence>
<feature type="transmembrane region" description="Helical" evidence="5">
    <location>
        <begin position="38"/>
        <end position="63"/>
    </location>
</feature>
<dbReference type="Proteomes" id="UP000433493">
    <property type="component" value="Unassembled WGS sequence"/>
</dbReference>
<comment type="subcellular location">
    <subcellularLocation>
        <location evidence="1">Membrane</location>
        <topology evidence="1">Multi-pass membrane protein</topology>
    </subcellularLocation>
</comment>
<evidence type="ECO:0000256" key="1">
    <source>
        <dbReference type="ARBA" id="ARBA00004141"/>
    </source>
</evidence>
<feature type="domain" description="RDD" evidence="6">
    <location>
        <begin position="29"/>
        <end position="164"/>
    </location>
</feature>
<gene>
    <name evidence="7" type="ORF">F8O05_13140</name>
</gene>
<evidence type="ECO:0000256" key="3">
    <source>
        <dbReference type="ARBA" id="ARBA00022989"/>
    </source>
</evidence>
<evidence type="ECO:0000256" key="2">
    <source>
        <dbReference type="ARBA" id="ARBA00022692"/>
    </source>
</evidence>
<evidence type="ECO:0000313" key="7">
    <source>
        <dbReference type="EMBL" id="KAB1641235.1"/>
    </source>
</evidence>
<evidence type="ECO:0000256" key="4">
    <source>
        <dbReference type="ARBA" id="ARBA00023136"/>
    </source>
</evidence>
<protein>
    <submittedName>
        <fullName evidence="7">RDD family protein</fullName>
    </submittedName>
</protein>
<evidence type="ECO:0000259" key="6">
    <source>
        <dbReference type="Pfam" id="PF06271"/>
    </source>
</evidence>
<name>A0A7J5BAI7_9MICO</name>
<dbReference type="PANTHER" id="PTHR38480:SF1">
    <property type="entry name" value="SLR0254 PROTEIN"/>
    <property type="match status" value="1"/>
</dbReference>
<feature type="transmembrane region" description="Helical" evidence="5">
    <location>
        <begin position="131"/>
        <end position="151"/>
    </location>
</feature>
<keyword evidence="2 5" id="KW-0812">Transmembrane</keyword>
<dbReference type="OrthoDB" id="9787732at2"/>
<dbReference type="InterPro" id="IPR010432">
    <property type="entry name" value="RDD"/>
</dbReference>
<accession>A0A7J5BAI7</accession>
<proteinExistence type="predicted"/>
<dbReference type="GO" id="GO:0016020">
    <property type="term" value="C:membrane"/>
    <property type="evidence" value="ECO:0007669"/>
    <property type="project" value="UniProtKB-SubCell"/>
</dbReference>
<keyword evidence="4 5" id="KW-0472">Membrane</keyword>
<keyword evidence="3 5" id="KW-1133">Transmembrane helix</keyword>
<dbReference type="EMBL" id="WBKB01000010">
    <property type="protein sequence ID" value="KAB1641235.1"/>
    <property type="molecule type" value="Genomic_DNA"/>
</dbReference>
<comment type="caution">
    <text evidence="7">The sequence shown here is derived from an EMBL/GenBank/DDBJ whole genome shotgun (WGS) entry which is preliminary data.</text>
</comment>
<feature type="transmembrane region" description="Helical" evidence="5">
    <location>
        <begin position="75"/>
        <end position="95"/>
    </location>
</feature>
<dbReference type="PANTHER" id="PTHR38480">
    <property type="entry name" value="SLR0254 PROTEIN"/>
    <property type="match status" value="1"/>
</dbReference>
<dbReference type="Pfam" id="PF06271">
    <property type="entry name" value="RDD"/>
    <property type="match status" value="1"/>
</dbReference>
<keyword evidence="8" id="KW-1185">Reference proteome</keyword>